<reference evidence="2 3" key="2">
    <citation type="journal article" date="2016" name="PeerJ">
        <title>Analysis of five complete genome sequences for members of the class Peribacteria in the recently recognized Peregrinibacteria bacterial phylum.</title>
        <authorList>
            <person name="Anantharaman K."/>
            <person name="Brown C.T."/>
            <person name="Burstein D."/>
            <person name="Castelle C.J."/>
            <person name="Probst A.J."/>
            <person name="Thomas B.C."/>
            <person name="Williams K.H."/>
            <person name="Banfield J.F."/>
        </authorList>
    </citation>
    <scope>NUCLEOTIDE SEQUENCE [LARGE SCALE GENOMIC DNA]</scope>
    <source>
        <strain evidence="2">RIFOXYD1_FULL_PER-ii_59_16</strain>
    </source>
</reference>
<accession>A0A0S1SN15</accession>
<protein>
    <recommendedName>
        <fullName evidence="4">Cell wall surface anchor family protein</fullName>
    </recommendedName>
</protein>
<evidence type="ECO:0008006" key="4">
    <source>
        <dbReference type="Google" id="ProtNLM"/>
    </source>
</evidence>
<dbReference type="KEGG" id="prf:PeribacterA2_0701"/>
<organism evidence="2 3">
    <name type="scientific">Candidatus Peribacter riflensis</name>
    <dbReference type="NCBI Taxonomy" id="1735162"/>
    <lineage>
        <taxon>Bacteria</taxon>
        <taxon>Candidatus Peregrinibacteriota</taxon>
        <taxon>Candidatus Peribacteria</taxon>
        <taxon>Candidatus Peribacterales</taxon>
        <taxon>Candidatus Peribacteraceae</taxon>
        <taxon>Candidatus Peribacter</taxon>
    </lineage>
</organism>
<dbReference type="Proteomes" id="UP000069135">
    <property type="component" value="Chromosome"/>
</dbReference>
<dbReference type="EMBL" id="CP013065">
    <property type="protein sequence ID" value="ALM13376.1"/>
    <property type="molecule type" value="Genomic_DNA"/>
</dbReference>
<evidence type="ECO:0000313" key="3">
    <source>
        <dbReference type="Proteomes" id="UP000069135"/>
    </source>
</evidence>
<keyword evidence="1" id="KW-0732">Signal</keyword>
<evidence type="ECO:0000256" key="1">
    <source>
        <dbReference type="SAM" id="SignalP"/>
    </source>
</evidence>
<feature type="signal peptide" evidence="1">
    <location>
        <begin position="1"/>
        <end position="24"/>
    </location>
</feature>
<proteinExistence type="predicted"/>
<reference evidence="3" key="1">
    <citation type="submission" date="2015-10" db="EMBL/GenBank/DDBJ databases">
        <title>Analysis of five complete genome sequences for members of the class Peribacteria in the recently recognized Peregrinibacteria bacterial phylum.</title>
        <authorList>
            <person name="Anantharaman K."/>
            <person name="Brown C.T."/>
            <person name="Burstein D."/>
            <person name="Castelle C.J."/>
            <person name="Probst A.J."/>
            <person name="Thomas B.C."/>
            <person name="Williams K.H."/>
            <person name="Banfield J.F."/>
        </authorList>
    </citation>
    <scope>NUCLEOTIDE SEQUENCE [LARGE SCALE GENOMIC DNA]</scope>
</reference>
<dbReference type="AlphaFoldDB" id="A0A0S1SYH5"/>
<accession>A0A0S1SIH3</accession>
<name>A0A0S1SYH5_9BACT</name>
<accession>A0A0S1SUK4</accession>
<gene>
    <name evidence="2" type="ORF">PeribacterD1_0702</name>
</gene>
<sequence>MMPKRICSLAVCAALLFGASPASAETAPGNLLYEGRILDSARNPVTTAIVLRFSLWQTEDWVSGDTSSGSINTGSATYGGWFEAQTVTPNSNGIVSVRVGSDTALPAMNAAQHTYFQVEVKASGQPDTSYELLDPTGDAGADTVDRRLIGSVAYAKNAESIGGRTAGTSSGSLLLLGSGGQVGIAQMASGTNAMAFTVNAANAEGDAVLTFGNALLPEMLRFSTAAQRFEFSDDVYVAGALDVAGTMSGQALQVNGAMTGSSLYVAQNFSGAGLADCTATGSKLLWDAATQRFSCGTDQNANSLPDTATFLDTTTESLTTSDVDLWDGPYPNITVDAATNTVLVNVMIRLDADGGDTETDAFFITRETDGTDPTCTDTQVGEMFHASMTTNSNQFTTAHATFVDSPGVAGEVRYTVCSDAETTIGTDSNDTLSVRFNFIELGL</sequence>
<accession>A0A0S1SIR1</accession>
<feature type="chain" id="PRO_5009797909" description="Cell wall surface anchor family protein" evidence="1">
    <location>
        <begin position="25"/>
        <end position="443"/>
    </location>
</feature>
<accession>A0A0S1SYH5</accession>
<evidence type="ECO:0000313" key="2">
    <source>
        <dbReference type="EMBL" id="ALM13376.1"/>
    </source>
</evidence>